<dbReference type="InterPro" id="IPR050234">
    <property type="entry name" value="Nuclear_hormone_rcpt_NR1"/>
</dbReference>
<proteinExistence type="inferred from homology"/>
<sequence>MGEGVMKGGSEEFSTTTLLCQVCSDKASGFHYGVFACEGCKVSACTYACALSVATAPAPPACPAALDAELVRGGSMVALCTGALSHAIIYRGLLLQPASIM</sequence>
<reference evidence="11 12" key="1">
    <citation type="submission" date="2013-05" db="EMBL/GenBank/DDBJ databases">
        <title>Draft genome of the parasitic nematode Anyclostoma ceylanicum.</title>
        <authorList>
            <person name="Mitreva M."/>
        </authorList>
    </citation>
    <scope>NUCLEOTIDE SEQUENCE [LARGE SCALE GENOMIC DNA]</scope>
</reference>
<dbReference type="GO" id="GO:0008270">
    <property type="term" value="F:zinc ion binding"/>
    <property type="evidence" value="ECO:0007669"/>
    <property type="project" value="UniProtKB-KW"/>
</dbReference>
<keyword evidence="6" id="KW-0238">DNA-binding</keyword>
<evidence type="ECO:0000256" key="7">
    <source>
        <dbReference type="ARBA" id="ARBA00023163"/>
    </source>
</evidence>
<evidence type="ECO:0000259" key="10">
    <source>
        <dbReference type="SMART" id="SM00399"/>
    </source>
</evidence>
<evidence type="ECO:0000256" key="9">
    <source>
        <dbReference type="ARBA" id="ARBA00023242"/>
    </source>
</evidence>
<dbReference type="GO" id="GO:0009755">
    <property type="term" value="P:hormone-mediated signaling pathway"/>
    <property type="evidence" value="ECO:0007669"/>
    <property type="project" value="TreeGrafter"/>
</dbReference>
<name>A0A0D6LA31_9BILA</name>
<dbReference type="GO" id="GO:0000122">
    <property type="term" value="P:negative regulation of transcription by RNA polymerase II"/>
    <property type="evidence" value="ECO:0007669"/>
    <property type="project" value="TreeGrafter"/>
</dbReference>
<keyword evidence="3" id="KW-0863">Zinc-finger</keyword>
<evidence type="ECO:0000256" key="4">
    <source>
        <dbReference type="ARBA" id="ARBA00022833"/>
    </source>
</evidence>
<dbReference type="GO" id="GO:0045944">
    <property type="term" value="P:positive regulation of transcription by RNA polymerase II"/>
    <property type="evidence" value="ECO:0007669"/>
    <property type="project" value="TreeGrafter"/>
</dbReference>
<dbReference type="EMBL" id="KE125521">
    <property type="protein sequence ID" value="EPB68018.1"/>
    <property type="molecule type" value="Genomic_DNA"/>
</dbReference>
<evidence type="ECO:0000256" key="2">
    <source>
        <dbReference type="ARBA" id="ARBA00022723"/>
    </source>
</evidence>
<evidence type="ECO:0000256" key="1">
    <source>
        <dbReference type="ARBA" id="ARBA00005993"/>
    </source>
</evidence>
<accession>A0A0D6LA31</accession>
<organism evidence="11 12">
    <name type="scientific">Ancylostoma ceylanicum</name>
    <dbReference type="NCBI Taxonomy" id="53326"/>
    <lineage>
        <taxon>Eukaryota</taxon>
        <taxon>Metazoa</taxon>
        <taxon>Ecdysozoa</taxon>
        <taxon>Nematoda</taxon>
        <taxon>Chromadorea</taxon>
        <taxon>Rhabditida</taxon>
        <taxon>Rhabditina</taxon>
        <taxon>Rhabditomorpha</taxon>
        <taxon>Strongyloidea</taxon>
        <taxon>Ancylostomatidae</taxon>
        <taxon>Ancylostomatinae</taxon>
        <taxon>Ancylostoma</taxon>
    </lineage>
</organism>
<feature type="domain" description="Nuclear receptor" evidence="10">
    <location>
        <begin position="17"/>
        <end position="69"/>
    </location>
</feature>
<dbReference type="PANTHER" id="PTHR24082">
    <property type="entry name" value="NUCLEAR HORMONE RECEPTOR"/>
    <property type="match status" value="1"/>
</dbReference>
<gene>
    <name evidence="11" type="ORF">ANCCEY_12890</name>
</gene>
<evidence type="ECO:0000313" key="12">
    <source>
        <dbReference type="Proteomes" id="UP000054495"/>
    </source>
</evidence>
<dbReference type="GO" id="GO:0030154">
    <property type="term" value="P:cell differentiation"/>
    <property type="evidence" value="ECO:0007669"/>
    <property type="project" value="TreeGrafter"/>
</dbReference>
<dbReference type="GO" id="GO:0000978">
    <property type="term" value="F:RNA polymerase II cis-regulatory region sequence-specific DNA binding"/>
    <property type="evidence" value="ECO:0007669"/>
    <property type="project" value="TreeGrafter"/>
</dbReference>
<dbReference type="Pfam" id="PF00105">
    <property type="entry name" value="zf-C4"/>
    <property type="match status" value="1"/>
</dbReference>
<keyword evidence="2" id="KW-0479">Metal-binding</keyword>
<protein>
    <submittedName>
        <fullName evidence="11">Zinc finger, C4 type</fullName>
    </submittedName>
</protein>
<comment type="similarity">
    <text evidence="1">Belongs to the nuclear hormone receptor family.</text>
</comment>
<evidence type="ECO:0000256" key="3">
    <source>
        <dbReference type="ARBA" id="ARBA00022771"/>
    </source>
</evidence>
<dbReference type="PANTHER" id="PTHR24082:SF334">
    <property type="entry name" value="NUCLEAR HORMONE RECEPTOR FAMILY MEMBER NHR-85"/>
    <property type="match status" value="1"/>
</dbReference>
<dbReference type="SUPFAM" id="SSF57716">
    <property type="entry name" value="Glucocorticoid receptor-like (DNA-binding domain)"/>
    <property type="match status" value="1"/>
</dbReference>
<dbReference type="SMART" id="SM00399">
    <property type="entry name" value="ZnF_C4"/>
    <property type="match status" value="1"/>
</dbReference>
<keyword evidence="12" id="KW-1185">Reference proteome</keyword>
<keyword evidence="9" id="KW-0539">Nucleus</keyword>
<keyword evidence="7" id="KW-0804">Transcription</keyword>
<dbReference type="AlphaFoldDB" id="A0A0D6LA31"/>
<dbReference type="Proteomes" id="UP000054495">
    <property type="component" value="Unassembled WGS sequence"/>
</dbReference>
<dbReference type="GO" id="GO:0004879">
    <property type="term" value="F:nuclear receptor activity"/>
    <property type="evidence" value="ECO:0007669"/>
    <property type="project" value="TreeGrafter"/>
</dbReference>
<keyword evidence="5" id="KW-0805">Transcription regulation</keyword>
<evidence type="ECO:0000256" key="6">
    <source>
        <dbReference type="ARBA" id="ARBA00023125"/>
    </source>
</evidence>
<evidence type="ECO:0000256" key="5">
    <source>
        <dbReference type="ARBA" id="ARBA00023015"/>
    </source>
</evidence>
<dbReference type="InterPro" id="IPR013088">
    <property type="entry name" value="Znf_NHR/GATA"/>
</dbReference>
<evidence type="ECO:0000313" key="11">
    <source>
        <dbReference type="EMBL" id="EPB68018.1"/>
    </source>
</evidence>
<keyword evidence="4" id="KW-0862">Zinc</keyword>
<keyword evidence="8" id="KW-0675">Receptor</keyword>
<dbReference type="InterPro" id="IPR001628">
    <property type="entry name" value="Znf_hrmn_rcpt"/>
</dbReference>
<dbReference type="Gene3D" id="3.30.50.10">
    <property type="entry name" value="Erythroid Transcription Factor GATA-1, subunit A"/>
    <property type="match status" value="1"/>
</dbReference>
<evidence type="ECO:0000256" key="8">
    <source>
        <dbReference type="ARBA" id="ARBA00023170"/>
    </source>
</evidence>